<keyword evidence="12 18" id="KW-0548">Nucleotidyltransferase</keyword>
<keyword evidence="15 19" id="KW-0472">Membrane</keyword>
<evidence type="ECO:0000256" key="5">
    <source>
        <dbReference type="ARBA" id="ARBA00010185"/>
    </source>
</evidence>
<dbReference type="PROSITE" id="PS01315">
    <property type="entry name" value="CDS"/>
    <property type="match status" value="1"/>
</dbReference>
<feature type="transmembrane region" description="Helical" evidence="19">
    <location>
        <begin position="185"/>
        <end position="206"/>
    </location>
</feature>
<dbReference type="GO" id="GO:0016024">
    <property type="term" value="P:CDP-diacylglycerol biosynthetic process"/>
    <property type="evidence" value="ECO:0007669"/>
    <property type="project" value="UniProtKB-UniPathway"/>
</dbReference>
<feature type="transmembrane region" description="Helical" evidence="19">
    <location>
        <begin position="12"/>
        <end position="41"/>
    </location>
</feature>
<dbReference type="Pfam" id="PF01148">
    <property type="entry name" value="CTP_transf_1"/>
    <property type="match status" value="1"/>
</dbReference>
<feature type="transmembrane region" description="Helical" evidence="19">
    <location>
        <begin position="121"/>
        <end position="140"/>
    </location>
</feature>
<evidence type="ECO:0000256" key="15">
    <source>
        <dbReference type="ARBA" id="ARBA00023136"/>
    </source>
</evidence>
<dbReference type="AlphaFoldDB" id="A0A828QZQ2"/>
<keyword evidence="10 18" id="KW-0808">Transferase</keyword>
<comment type="pathway">
    <text evidence="4">Lipid metabolism.</text>
</comment>
<evidence type="ECO:0000256" key="11">
    <source>
        <dbReference type="ARBA" id="ARBA00022692"/>
    </source>
</evidence>
<evidence type="ECO:0000256" key="8">
    <source>
        <dbReference type="ARBA" id="ARBA00022475"/>
    </source>
</evidence>
<name>A0A828QZQ2_CAMUP</name>
<dbReference type="PANTHER" id="PTHR46382">
    <property type="entry name" value="PHOSPHATIDATE CYTIDYLYLTRANSFERASE"/>
    <property type="match status" value="1"/>
</dbReference>
<feature type="transmembrane region" description="Helical" evidence="19">
    <location>
        <begin position="161"/>
        <end position="179"/>
    </location>
</feature>
<evidence type="ECO:0000256" key="14">
    <source>
        <dbReference type="ARBA" id="ARBA00023098"/>
    </source>
</evidence>
<dbReference type="UniPathway" id="UPA00557">
    <property type="reaction ID" value="UER00614"/>
</dbReference>
<dbReference type="EC" id="2.7.7.41" evidence="6 18"/>
<evidence type="ECO:0000256" key="19">
    <source>
        <dbReference type="SAM" id="Phobius"/>
    </source>
</evidence>
<evidence type="ECO:0000256" key="1">
    <source>
        <dbReference type="ARBA" id="ARBA00001698"/>
    </source>
</evidence>
<keyword evidence="13 19" id="KW-1133">Transmembrane helix</keyword>
<evidence type="ECO:0000256" key="7">
    <source>
        <dbReference type="ARBA" id="ARBA00019373"/>
    </source>
</evidence>
<reference evidence="20 21" key="1">
    <citation type="submission" date="2010-12" db="EMBL/GenBank/DDBJ databases">
        <authorList>
            <person name="Muzny D."/>
            <person name="Qin X."/>
            <person name="Buhay C."/>
            <person name="Dugan-Rocha S."/>
            <person name="Ding Y."/>
            <person name="Chen G."/>
            <person name="Hawes A."/>
            <person name="Holder M."/>
            <person name="Jhangiani S."/>
            <person name="Johnson A."/>
            <person name="Khan Z."/>
            <person name="Li Z."/>
            <person name="Liu W."/>
            <person name="Liu X."/>
            <person name="Perez L."/>
            <person name="Shen H."/>
            <person name="Wang Q."/>
            <person name="Watt J."/>
            <person name="Xi L."/>
            <person name="Xin Y."/>
            <person name="Zhou J."/>
            <person name="Deng J."/>
            <person name="Jiang H."/>
            <person name="Liu Y."/>
            <person name="Qu J."/>
            <person name="Song X.-Z."/>
            <person name="Zhang L."/>
            <person name="Villasana D."/>
            <person name="Johnson A."/>
            <person name="Liu J."/>
            <person name="Liyanage D."/>
            <person name="Lorensuhewa L."/>
            <person name="Robinson T."/>
            <person name="Song A."/>
            <person name="Song B.-B."/>
            <person name="Dinh H."/>
            <person name="Thornton R."/>
            <person name="Coyle M."/>
            <person name="Francisco L."/>
            <person name="Jackson L."/>
            <person name="Javaid M."/>
            <person name="Korchina V."/>
            <person name="Kovar C."/>
            <person name="Mata R."/>
            <person name="Mathew T."/>
            <person name="Ngo R."/>
            <person name="Nguyen L."/>
            <person name="Nguyen N."/>
            <person name="Okwuonu G."/>
            <person name="Ongeri F."/>
            <person name="Pham C."/>
            <person name="Simmons D."/>
            <person name="Wilczek-Boney K."/>
            <person name="Hale W."/>
            <person name="Jakkamsetti A."/>
            <person name="Pham P."/>
            <person name="Ruth R."/>
            <person name="San Lucas F."/>
            <person name="Warren J."/>
            <person name="Zhang J."/>
            <person name="Zhao Z."/>
            <person name="Zhou C."/>
            <person name="Zhu D."/>
            <person name="Lee S."/>
            <person name="Bess C."/>
            <person name="Blankenburg K."/>
            <person name="Forbes L."/>
            <person name="Fu Q."/>
            <person name="Gubbala S."/>
            <person name="Hirani K."/>
            <person name="Jayaseelan J.C."/>
            <person name="Lara F."/>
            <person name="Munidasa M."/>
            <person name="Palculict T."/>
            <person name="Patil S."/>
            <person name="Pu L.-L."/>
            <person name="Saada N."/>
            <person name="Tang L."/>
            <person name="Weissenberger G."/>
            <person name="Zhu Y."/>
            <person name="Hemphill L."/>
            <person name="Shang Y."/>
            <person name="Youmans B."/>
            <person name="Ayvaz T."/>
            <person name="Ross M."/>
            <person name="Santibanez J."/>
            <person name="Aqrawi P."/>
            <person name="Gross S."/>
            <person name="Joshi V."/>
            <person name="Fowler G."/>
            <person name="Nazareth L."/>
            <person name="Reid J."/>
            <person name="Worley K."/>
            <person name="Petrosino J."/>
            <person name="Highlander S."/>
            <person name="Gibbs R."/>
        </authorList>
    </citation>
    <scope>NUCLEOTIDE SEQUENCE [LARGE SCALE GENOMIC DNA]</scope>
    <source>
        <strain evidence="20 21">JV21</strain>
    </source>
</reference>
<keyword evidence="11 18" id="KW-0812">Transmembrane</keyword>
<evidence type="ECO:0000256" key="17">
    <source>
        <dbReference type="ARBA" id="ARBA00023264"/>
    </source>
</evidence>
<dbReference type="GO" id="GO:0005886">
    <property type="term" value="C:plasma membrane"/>
    <property type="evidence" value="ECO:0007669"/>
    <property type="project" value="UniProtKB-SubCell"/>
</dbReference>
<feature type="transmembrane region" description="Helical" evidence="19">
    <location>
        <begin position="96"/>
        <end position="115"/>
    </location>
</feature>
<organism evidence="20 21">
    <name type="scientific">Campylobacter upsaliensis JV21</name>
    <dbReference type="NCBI Taxonomy" id="888826"/>
    <lineage>
        <taxon>Bacteria</taxon>
        <taxon>Pseudomonadati</taxon>
        <taxon>Campylobacterota</taxon>
        <taxon>Epsilonproteobacteria</taxon>
        <taxon>Campylobacterales</taxon>
        <taxon>Campylobacteraceae</taxon>
        <taxon>Campylobacter</taxon>
    </lineage>
</organism>
<comment type="subcellular location">
    <subcellularLocation>
        <location evidence="2">Cell membrane</location>
        <topology evidence="2">Multi-pass membrane protein</topology>
    </subcellularLocation>
</comment>
<evidence type="ECO:0000256" key="16">
    <source>
        <dbReference type="ARBA" id="ARBA00023209"/>
    </source>
</evidence>
<evidence type="ECO:0000313" key="20">
    <source>
        <dbReference type="EMBL" id="EFU71965.1"/>
    </source>
</evidence>
<dbReference type="PANTHER" id="PTHR46382:SF1">
    <property type="entry name" value="PHOSPHATIDATE CYTIDYLYLTRANSFERASE"/>
    <property type="match status" value="1"/>
</dbReference>
<evidence type="ECO:0000256" key="10">
    <source>
        <dbReference type="ARBA" id="ARBA00022679"/>
    </source>
</evidence>
<accession>A0A828QZQ2</accession>
<gene>
    <name evidence="20" type="primary">cdsA</name>
    <name evidence="20" type="ORF">HMPREF9400_0915</name>
</gene>
<keyword evidence="14" id="KW-0443">Lipid metabolism</keyword>
<evidence type="ECO:0000256" key="6">
    <source>
        <dbReference type="ARBA" id="ARBA00012487"/>
    </source>
</evidence>
<comment type="caution">
    <text evidence="20">The sequence shown here is derived from an EMBL/GenBank/DDBJ whole genome shotgun (WGS) entry which is preliminary data.</text>
</comment>
<evidence type="ECO:0000256" key="2">
    <source>
        <dbReference type="ARBA" id="ARBA00004651"/>
    </source>
</evidence>
<keyword evidence="9" id="KW-0444">Lipid biosynthesis</keyword>
<evidence type="ECO:0000256" key="9">
    <source>
        <dbReference type="ARBA" id="ARBA00022516"/>
    </source>
</evidence>
<keyword evidence="16" id="KW-0594">Phospholipid biosynthesis</keyword>
<comment type="pathway">
    <text evidence="3 18">Phospholipid metabolism; CDP-diacylglycerol biosynthesis; CDP-diacylglycerol from sn-glycerol 3-phosphate: step 3/3.</text>
</comment>
<evidence type="ECO:0000313" key="21">
    <source>
        <dbReference type="Proteomes" id="UP000005813"/>
    </source>
</evidence>
<keyword evidence="17" id="KW-1208">Phospholipid metabolism</keyword>
<evidence type="ECO:0000256" key="3">
    <source>
        <dbReference type="ARBA" id="ARBA00005119"/>
    </source>
</evidence>
<sequence length="243" mass="26775">MMFDMTRIISGFVMIAAVIIIALIDVYWINFAVFGFLLYFAFDEAKRLFDLTRASFIPVFLAFLLGSYSEKALLCGLVLVILVVGYLVYKKAENLRLSLIYLYPTLPILALWQVYLDEGMIRLFLLILLVVLCDSGAYFIGKMLGKTPFSQTSPNKTLEGVVGGVLCAVVGGGLVGIIMGEFWLWVVLGFFVAVLAVIGDLIESYFKRVANLKDSGDLIPGHGGILDRIDAVMIASFAMVVLL</sequence>
<evidence type="ECO:0000256" key="18">
    <source>
        <dbReference type="RuleBase" id="RU003938"/>
    </source>
</evidence>
<dbReference type="GO" id="GO:0004605">
    <property type="term" value="F:phosphatidate cytidylyltransferase activity"/>
    <property type="evidence" value="ECO:0007669"/>
    <property type="project" value="UniProtKB-EC"/>
</dbReference>
<evidence type="ECO:0000256" key="4">
    <source>
        <dbReference type="ARBA" id="ARBA00005189"/>
    </source>
</evidence>
<dbReference type="EMBL" id="AEPU01000019">
    <property type="protein sequence ID" value="EFU71965.1"/>
    <property type="molecule type" value="Genomic_DNA"/>
</dbReference>
<proteinExistence type="inferred from homology"/>
<dbReference type="Proteomes" id="UP000005813">
    <property type="component" value="Unassembled WGS sequence"/>
</dbReference>
<dbReference type="InterPro" id="IPR000374">
    <property type="entry name" value="PC_trans"/>
</dbReference>
<comment type="catalytic activity">
    <reaction evidence="1 18">
        <text>a 1,2-diacyl-sn-glycero-3-phosphate + CTP + H(+) = a CDP-1,2-diacyl-sn-glycerol + diphosphate</text>
        <dbReference type="Rhea" id="RHEA:16229"/>
        <dbReference type="ChEBI" id="CHEBI:15378"/>
        <dbReference type="ChEBI" id="CHEBI:33019"/>
        <dbReference type="ChEBI" id="CHEBI:37563"/>
        <dbReference type="ChEBI" id="CHEBI:58332"/>
        <dbReference type="ChEBI" id="CHEBI:58608"/>
        <dbReference type="EC" id="2.7.7.41"/>
    </reaction>
</comment>
<keyword evidence="8" id="KW-1003">Cell membrane</keyword>
<feature type="transmembrane region" description="Helical" evidence="19">
    <location>
        <begin position="48"/>
        <end position="65"/>
    </location>
</feature>
<comment type="similarity">
    <text evidence="5 18">Belongs to the CDS family.</text>
</comment>
<evidence type="ECO:0000256" key="12">
    <source>
        <dbReference type="ARBA" id="ARBA00022695"/>
    </source>
</evidence>
<protein>
    <recommendedName>
        <fullName evidence="7 18">Phosphatidate cytidylyltransferase</fullName>
        <ecNumber evidence="6 18">2.7.7.41</ecNumber>
    </recommendedName>
</protein>
<evidence type="ECO:0000256" key="13">
    <source>
        <dbReference type="ARBA" id="ARBA00022989"/>
    </source>
</evidence>